<name>A0A3R6BSZ3_9FIRM</name>
<evidence type="ECO:0000313" key="1">
    <source>
        <dbReference type="EMBL" id="MSC64393.1"/>
    </source>
</evidence>
<dbReference type="InterPro" id="IPR017259">
    <property type="entry name" value="UCP037672"/>
</dbReference>
<dbReference type="AlphaFoldDB" id="A0A3R6BSZ3"/>
<protein>
    <submittedName>
        <fullName evidence="1">DUF3784 domain-containing protein</fullName>
    </submittedName>
</protein>
<sequence>MWFIWIMWVIVAIAIIATIILLTGKGSMLVSGFNTKSPEERAKYDKEKVSKQTGLLMIFVDVGLLALTSYIQFRAIPAIQNITISDYGTEITIVALGICAYIIVIGIWAAMRGFKNCKNDGTKQ</sequence>
<accession>A0A3R6BSZ3</accession>
<organism evidence="1 2">
    <name type="scientific">Faecalibacterium prausnitzii</name>
    <dbReference type="NCBI Taxonomy" id="853"/>
    <lineage>
        <taxon>Bacteria</taxon>
        <taxon>Bacillati</taxon>
        <taxon>Bacillota</taxon>
        <taxon>Clostridia</taxon>
        <taxon>Eubacteriales</taxon>
        <taxon>Oscillospiraceae</taxon>
        <taxon>Faecalibacterium</taxon>
    </lineage>
</organism>
<dbReference type="RefSeq" id="WP_117948267.1">
    <property type="nucleotide sequence ID" value="NZ_JAEKCA010000002.1"/>
</dbReference>
<reference evidence="1 2" key="1">
    <citation type="journal article" date="2019" name="Nat. Med.">
        <title>A library of human gut bacterial isolates paired with longitudinal multiomics data enables mechanistic microbiome research.</title>
        <authorList>
            <person name="Poyet M."/>
            <person name="Groussin M."/>
            <person name="Gibbons S.M."/>
            <person name="Avila-Pacheco J."/>
            <person name="Jiang X."/>
            <person name="Kearney S.M."/>
            <person name="Perrotta A.R."/>
            <person name="Berdy B."/>
            <person name="Zhao S."/>
            <person name="Lieberman T.D."/>
            <person name="Swanson P.K."/>
            <person name="Smith M."/>
            <person name="Roesemann S."/>
            <person name="Alexander J.E."/>
            <person name="Rich S.A."/>
            <person name="Livny J."/>
            <person name="Vlamakis H."/>
            <person name="Clish C."/>
            <person name="Bullock K."/>
            <person name="Deik A."/>
            <person name="Scott J."/>
            <person name="Pierce K.A."/>
            <person name="Xavier R.J."/>
            <person name="Alm E.J."/>
        </authorList>
    </citation>
    <scope>NUCLEOTIDE SEQUENCE [LARGE SCALE GENOMIC DNA]</scope>
    <source>
        <strain evidence="1 2">BIOML-A1</strain>
    </source>
</reference>
<dbReference type="Proteomes" id="UP000461506">
    <property type="component" value="Unassembled WGS sequence"/>
</dbReference>
<comment type="caution">
    <text evidence="1">The sequence shown here is derived from an EMBL/GenBank/DDBJ whole genome shotgun (WGS) entry which is preliminary data.</text>
</comment>
<evidence type="ECO:0000313" key="2">
    <source>
        <dbReference type="Proteomes" id="UP000461506"/>
    </source>
</evidence>
<dbReference type="Pfam" id="PF12650">
    <property type="entry name" value="DUF3784"/>
    <property type="match status" value="1"/>
</dbReference>
<proteinExistence type="predicted"/>
<dbReference type="EMBL" id="WKQN01000026">
    <property type="protein sequence ID" value="MSC64393.1"/>
    <property type="molecule type" value="Genomic_DNA"/>
</dbReference>
<gene>
    <name evidence="1" type="ORF">GKD95_13940</name>
</gene>